<accession>A0A5C4M599</accession>
<organism evidence="1 2">
    <name type="scientific">Mumia zhuanghuii</name>
    <dbReference type="NCBI Taxonomy" id="2585211"/>
    <lineage>
        <taxon>Bacteria</taxon>
        <taxon>Bacillati</taxon>
        <taxon>Actinomycetota</taxon>
        <taxon>Actinomycetes</taxon>
        <taxon>Propionibacteriales</taxon>
        <taxon>Nocardioidaceae</taxon>
        <taxon>Mumia</taxon>
    </lineage>
</organism>
<protein>
    <submittedName>
        <fullName evidence="1">Uncharacterized protein</fullName>
    </submittedName>
</protein>
<name>A0A5C4M599_9ACTN</name>
<sequence length="126" mass="14660">MEPAMMLGLLRRTDPDASLLAKWTSQSVPCMYARKERGQPLRMQRLAWLLHQLRDALRQLVAQLWTELTQALRLGHGQLLARRDALALVDDACMPMWELGYLLERFFKEPRLAQLLEQSHARPELV</sequence>
<dbReference type="Proteomes" id="UP000306740">
    <property type="component" value="Unassembled WGS sequence"/>
</dbReference>
<dbReference type="AlphaFoldDB" id="A0A5C4M599"/>
<proteinExistence type="predicted"/>
<dbReference type="EMBL" id="VDFR01000234">
    <property type="protein sequence ID" value="TNC28435.1"/>
    <property type="molecule type" value="Genomic_DNA"/>
</dbReference>
<evidence type="ECO:0000313" key="1">
    <source>
        <dbReference type="EMBL" id="TNC28435.1"/>
    </source>
</evidence>
<reference evidence="1 2" key="1">
    <citation type="submission" date="2019-05" db="EMBL/GenBank/DDBJ databases">
        <title>Mumia sp. nov., isolated from the intestinal contents of plateau pika (Ochotona curzoniae) in the Qinghai-Tibet plateau of China.</title>
        <authorList>
            <person name="Tian Z."/>
        </authorList>
    </citation>
    <scope>NUCLEOTIDE SEQUENCE [LARGE SCALE GENOMIC DNA]</scope>
    <source>
        <strain evidence="2">527</strain>
    </source>
</reference>
<comment type="caution">
    <text evidence="1">The sequence shown here is derived from an EMBL/GenBank/DDBJ whole genome shotgun (WGS) entry which is preliminary data.</text>
</comment>
<gene>
    <name evidence="1" type="ORF">FHE65_34000</name>
</gene>
<dbReference type="RefSeq" id="WP_139107336.1">
    <property type="nucleotide sequence ID" value="NZ_VDFR01000234.1"/>
</dbReference>
<evidence type="ECO:0000313" key="2">
    <source>
        <dbReference type="Proteomes" id="UP000306740"/>
    </source>
</evidence>